<feature type="compositionally biased region" description="Low complexity" evidence="6">
    <location>
        <begin position="415"/>
        <end position="428"/>
    </location>
</feature>
<evidence type="ECO:0000256" key="3">
    <source>
        <dbReference type="ARBA" id="ARBA00022771"/>
    </source>
</evidence>
<feature type="compositionally biased region" description="Polar residues" evidence="6">
    <location>
        <begin position="405"/>
        <end position="414"/>
    </location>
</feature>
<reference evidence="8 9" key="1">
    <citation type="journal article" date="2017" name="Mol. Ecol.">
        <title>Comparative and population genomic landscape of Phellinus noxius: A hypervariable fungus causing root rot in trees.</title>
        <authorList>
            <person name="Chung C.L."/>
            <person name="Lee T.J."/>
            <person name="Akiba M."/>
            <person name="Lee H.H."/>
            <person name="Kuo T.H."/>
            <person name="Liu D."/>
            <person name="Ke H.M."/>
            <person name="Yokoi T."/>
            <person name="Roa M.B."/>
            <person name="Lu M.J."/>
            <person name="Chang Y.Y."/>
            <person name="Ann P.J."/>
            <person name="Tsai J.N."/>
            <person name="Chen C.Y."/>
            <person name="Tzean S.S."/>
            <person name="Ota Y."/>
            <person name="Hattori T."/>
            <person name="Sahashi N."/>
            <person name="Liou R.F."/>
            <person name="Kikuchi T."/>
            <person name="Tsai I.J."/>
        </authorList>
    </citation>
    <scope>NUCLEOTIDE SEQUENCE [LARGE SCALE GENOMIC DNA]</scope>
    <source>
        <strain evidence="8 9">FFPRI411160</strain>
    </source>
</reference>
<feature type="compositionally biased region" description="Basic and acidic residues" evidence="6">
    <location>
        <begin position="240"/>
        <end position="254"/>
    </location>
</feature>
<keyword evidence="2" id="KW-0677">Repeat</keyword>
<feature type="compositionally biased region" description="Low complexity" evidence="6">
    <location>
        <begin position="868"/>
        <end position="879"/>
    </location>
</feature>
<dbReference type="GO" id="GO:0043565">
    <property type="term" value="F:sequence-specific DNA binding"/>
    <property type="evidence" value="ECO:0007669"/>
    <property type="project" value="TreeGrafter"/>
</dbReference>
<feature type="compositionally biased region" description="Polar residues" evidence="6">
    <location>
        <begin position="850"/>
        <end position="867"/>
    </location>
</feature>
<feature type="compositionally biased region" description="Low complexity" evidence="6">
    <location>
        <begin position="899"/>
        <end position="924"/>
    </location>
</feature>
<keyword evidence="4" id="KW-0862">Zinc</keyword>
<dbReference type="PROSITE" id="PS00028">
    <property type="entry name" value="ZINC_FINGER_C2H2_1"/>
    <property type="match status" value="1"/>
</dbReference>
<evidence type="ECO:0000256" key="6">
    <source>
        <dbReference type="SAM" id="MobiDB-lite"/>
    </source>
</evidence>
<evidence type="ECO:0000313" key="8">
    <source>
        <dbReference type="EMBL" id="PAV21619.1"/>
    </source>
</evidence>
<dbReference type="SMART" id="SM00355">
    <property type="entry name" value="ZnF_C2H2"/>
    <property type="match status" value="2"/>
</dbReference>
<feature type="compositionally biased region" description="Basic and acidic residues" evidence="6">
    <location>
        <begin position="804"/>
        <end position="825"/>
    </location>
</feature>
<feature type="region of interest" description="Disordered" evidence="6">
    <location>
        <begin position="224"/>
        <end position="261"/>
    </location>
</feature>
<evidence type="ECO:0000256" key="1">
    <source>
        <dbReference type="ARBA" id="ARBA00022723"/>
    </source>
</evidence>
<feature type="domain" description="C2H2-type" evidence="7">
    <location>
        <begin position="712"/>
        <end position="739"/>
    </location>
</feature>
<dbReference type="FunFam" id="3.30.160.60:FF:002212">
    <property type="entry name" value="Zinc finger protein 672"/>
    <property type="match status" value="1"/>
</dbReference>
<feature type="region of interest" description="Disordered" evidence="6">
    <location>
        <begin position="103"/>
        <end position="174"/>
    </location>
</feature>
<dbReference type="GO" id="GO:0000981">
    <property type="term" value="F:DNA-binding transcription factor activity, RNA polymerase II-specific"/>
    <property type="evidence" value="ECO:0007669"/>
    <property type="project" value="TreeGrafter"/>
</dbReference>
<dbReference type="InterPro" id="IPR013087">
    <property type="entry name" value="Znf_C2H2_type"/>
</dbReference>
<evidence type="ECO:0000256" key="2">
    <source>
        <dbReference type="ARBA" id="ARBA00022737"/>
    </source>
</evidence>
<feature type="region of interest" description="Disordered" evidence="6">
    <location>
        <begin position="664"/>
        <end position="711"/>
    </location>
</feature>
<dbReference type="GO" id="GO:0005634">
    <property type="term" value="C:nucleus"/>
    <property type="evidence" value="ECO:0007669"/>
    <property type="project" value="TreeGrafter"/>
</dbReference>
<dbReference type="OrthoDB" id="6077919at2759"/>
<dbReference type="PANTHER" id="PTHR24408:SF58">
    <property type="entry name" value="TRANSCRIPTION FACTOR (TFIIIA), PUTATIVE (AFU_ORTHOLOGUE AFUA_1G05150)-RELATED"/>
    <property type="match status" value="1"/>
</dbReference>
<accession>A0A286UQ03</accession>
<dbReference type="PANTHER" id="PTHR24408">
    <property type="entry name" value="ZINC FINGER PROTEIN"/>
    <property type="match status" value="1"/>
</dbReference>
<evidence type="ECO:0000313" key="9">
    <source>
        <dbReference type="Proteomes" id="UP000217199"/>
    </source>
</evidence>
<feature type="region of interest" description="Disordered" evidence="6">
    <location>
        <begin position="519"/>
        <end position="560"/>
    </location>
</feature>
<dbReference type="SUPFAM" id="SSF57667">
    <property type="entry name" value="beta-beta-alpha zinc fingers"/>
    <property type="match status" value="1"/>
</dbReference>
<dbReference type="FunFam" id="3.30.160.60:FF:000176">
    <property type="entry name" value="zinc finger protein 70"/>
    <property type="match status" value="1"/>
</dbReference>
<feature type="compositionally biased region" description="Polar residues" evidence="6">
    <location>
        <begin position="295"/>
        <end position="309"/>
    </location>
</feature>
<evidence type="ECO:0000256" key="5">
    <source>
        <dbReference type="PROSITE-ProRule" id="PRU00042"/>
    </source>
</evidence>
<feature type="compositionally biased region" description="Polar residues" evidence="6">
    <location>
        <begin position="664"/>
        <end position="675"/>
    </location>
</feature>
<keyword evidence="9" id="KW-1185">Reference proteome</keyword>
<keyword evidence="1" id="KW-0479">Metal-binding</keyword>
<feature type="region of interest" description="Disordered" evidence="6">
    <location>
        <begin position="770"/>
        <end position="960"/>
    </location>
</feature>
<feature type="compositionally biased region" description="Low complexity" evidence="6">
    <location>
        <begin position="119"/>
        <end position="131"/>
    </location>
</feature>
<keyword evidence="3 5" id="KW-0863">Zinc-finger</keyword>
<feature type="compositionally biased region" description="Polar residues" evidence="6">
    <location>
        <begin position="694"/>
        <end position="703"/>
    </location>
</feature>
<dbReference type="GO" id="GO:0008270">
    <property type="term" value="F:zinc ion binding"/>
    <property type="evidence" value="ECO:0007669"/>
    <property type="project" value="UniProtKB-KW"/>
</dbReference>
<sequence>MASARMASGRSSRTHRNSIPLIAEALNVPSEQTKRLLSESSELTRTRFNRNYCKIVADYSTYLEPLSSRALTLLIPVNYDNLAETASVPVDAVGASTRRLGDNVSFRSSGSSGKPAFVATPTRATPSSTPEPTDEAETSGSSSSLVRAPQAAEPNSDMTSYTHTLTSTRPSGEGGRYYSNQVGASISCIASLAGFVLVNEIGPTSKGKVIEYKTLHLRNMPDVPVVAPADAGGGDDGDGEGNRGRTEARNDPNEPNKLLSPYKPEVYTPVISDSSGYASSEITWNRSAPNTVNTNATSQWYTNSSSRAPTFTEESKTDREQFSPDSGVVPGASISRSEPIPVFFGSGVGRGAEGQVYASSSSAVDSSLSTTVNTNAGIRSRSASDPASSQICTVASCSDQERVRSSSFPNPYTFSTDASSSTSLDLTSQASMPTTIQNWSITGRHSHKLNRDSGSSLCQLPNSISSSHGKQADSTSSLLSLQNYGIPSLDPPGFASQCSVSNYASIPNEQTPTIIDSEVQSGSDVSSFTPPLSTRPSRDLTTESSSRRRASVPQSTPYQNFQFGLYESNQGTDLNRLTDESRASTYVSSRSAMTMTLETEKATSVPYTQRNLNAYSSNSLNYLSNRVNIYPSGSDSAGPGPSTLAYHMSNLPSSRTLTEQILSSSQLGAQTTEPPSLTPAEALSNSPIAHASSKKASQTTPTAKTKDRKRNHPCWMCHKSFDRPSTLRKHLLVHTGEKAFVCNICGRRFSVASNLNRHTRRCSLRLTNAKPSSCVPESATPQPKAESSVSLSPPYPSSTSSSMAREKTNPDVRRAERERDGRQVQDGDPIPHPAPPEVSASQHRGRTRSRGLSNRSGQSTISADLGNSSSSTYPPSAASVRFRADSRPPSSHGRYPSNSAISTPTSSSPIAAASSSATTGEGSTFDLISNGGDRISSGEPRPKRRRRAPSPSRWVPASLQNYSLSPTRTRTAAPLPPVSPGYDAITGDYEERNSFSNGVDENEAPSELSDAEVYARRRNYELAPYHPCGWTGRLPGPAVILGGDITNYTKSNLDGGGYYDGGKRFEHPGTSSSLMFSFSLKT</sequence>
<feature type="compositionally biased region" description="Polar residues" evidence="6">
    <location>
        <begin position="156"/>
        <end position="170"/>
    </location>
</feature>
<dbReference type="InParanoid" id="A0A286UQ03"/>
<name>A0A286UQ03_9AGAM</name>
<protein>
    <submittedName>
        <fullName evidence="8">C2h2 conidiation transcription factor</fullName>
    </submittedName>
</protein>
<dbReference type="PROSITE" id="PS50157">
    <property type="entry name" value="ZINC_FINGER_C2H2_2"/>
    <property type="match status" value="2"/>
</dbReference>
<feature type="compositionally biased region" description="Basic and acidic residues" evidence="6">
    <location>
        <begin position="313"/>
        <end position="322"/>
    </location>
</feature>
<dbReference type="Pfam" id="PF00096">
    <property type="entry name" value="zf-C2H2"/>
    <property type="match status" value="2"/>
</dbReference>
<feature type="region of interest" description="Disordered" evidence="6">
    <location>
        <begin position="295"/>
        <end position="333"/>
    </location>
</feature>
<dbReference type="EMBL" id="NBII01000002">
    <property type="protein sequence ID" value="PAV21619.1"/>
    <property type="molecule type" value="Genomic_DNA"/>
</dbReference>
<evidence type="ECO:0000259" key="7">
    <source>
        <dbReference type="PROSITE" id="PS50157"/>
    </source>
</evidence>
<feature type="compositionally biased region" description="Low complexity" evidence="6">
    <location>
        <begin position="949"/>
        <end position="958"/>
    </location>
</feature>
<dbReference type="InterPro" id="IPR036236">
    <property type="entry name" value="Znf_C2H2_sf"/>
</dbReference>
<feature type="compositionally biased region" description="Low complexity" evidence="6">
    <location>
        <begin position="787"/>
        <end position="802"/>
    </location>
</feature>
<comment type="caution">
    <text evidence="8">The sequence shown here is derived from an EMBL/GenBank/DDBJ whole genome shotgun (WGS) entry which is preliminary data.</text>
</comment>
<dbReference type="STRING" id="2282107.A0A286UQ03"/>
<evidence type="ECO:0000256" key="4">
    <source>
        <dbReference type="ARBA" id="ARBA00022833"/>
    </source>
</evidence>
<dbReference type="Proteomes" id="UP000217199">
    <property type="component" value="Unassembled WGS sequence"/>
</dbReference>
<feature type="region of interest" description="Disordered" evidence="6">
    <location>
        <begin position="403"/>
        <end position="428"/>
    </location>
</feature>
<gene>
    <name evidence="8" type="ORF">PNOK_0157600</name>
</gene>
<organism evidence="8 9">
    <name type="scientific">Pyrrhoderma noxium</name>
    <dbReference type="NCBI Taxonomy" id="2282107"/>
    <lineage>
        <taxon>Eukaryota</taxon>
        <taxon>Fungi</taxon>
        <taxon>Dikarya</taxon>
        <taxon>Basidiomycota</taxon>
        <taxon>Agaricomycotina</taxon>
        <taxon>Agaricomycetes</taxon>
        <taxon>Hymenochaetales</taxon>
        <taxon>Hymenochaetaceae</taxon>
        <taxon>Pyrrhoderma</taxon>
    </lineage>
</organism>
<dbReference type="Gene3D" id="3.30.160.60">
    <property type="entry name" value="Classic Zinc Finger"/>
    <property type="match status" value="2"/>
</dbReference>
<proteinExistence type="predicted"/>
<feature type="domain" description="C2H2-type" evidence="7">
    <location>
        <begin position="740"/>
        <end position="771"/>
    </location>
</feature>
<dbReference type="AlphaFoldDB" id="A0A286UQ03"/>
<feature type="compositionally biased region" description="Polar residues" evidence="6">
    <location>
        <begin position="519"/>
        <end position="535"/>
    </location>
</feature>